<dbReference type="PANTHER" id="PTHR21357:SF4">
    <property type="entry name" value="FAM172 FAMILY PROTEIN HOMOLOG CG10038"/>
    <property type="match status" value="1"/>
</dbReference>
<dbReference type="GO" id="GO:0005634">
    <property type="term" value="C:nucleus"/>
    <property type="evidence" value="ECO:0007669"/>
    <property type="project" value="TreeGrafter"/>
</dbReference>
<dbReference type="InterPro" id="IPR048263">
    <property type="entry name" value="Arb2"/>
</dbReference>
<dbReference type="Pfam" id="PF22749">
    <property type="entry name" value="Arb2"/>
    <property type="match status" value="1"/>
</dbReference>
<dbReference type="GO" id="GO:0031048">
    <property type="term" value="P:regulatory ncRNA-mediated heterochromatin formation"/>
    <property type="evidence" value="ECO:0007669"/>
    <property type="project" value="TreeGrafter"/>
</dbReference>
<dbReference type="RefSeq" id="XP_040669148.1">
    <property type="nucleotide sequence ID" value="XM_040808280.1"/>
</dbReference>
<gene>
    <name evidence="2" type="ORF">ASPVEDRAFT_151910</name>
</gene>
<dbReference type="GO" id="GO:0035197">
    <property type="term" value="F:siRNA binding"/>
    <property type="evidence" value="ECO:0007669"/>
    <property type="project" value="TreeGrafter"/>
</dbReference>
<dbReference type="OrthoDB" id="421951at2759"/>
<name>A0A1L9PPK4_ASPVE</name>
<keyword evidence="3" id="KW-1185">Reference proteome</keyword>
<proteinExistence type="predicted"/>
<dbReference type="GeneID" id="63723791"/>
<dbReference type="EMBL" id="KV878130">
    <property type="protein sequence ID" value="OJJ03386.1"/>
    <property type="molecule type" value="Genomic_DNA"/>
</dbReference>
<evidence type="ECO:0000259" key="1">
    <source>
        <dbReference type="Pfam" id="PF22749"/>
    </source>
</evidence>
<evidence type="ECO:0000313" key="2">
    <source>
        <dbReference type="EMBL" id="OJJ03386.1"/>
    </source>
</evidence>
<evidence type="ECO:0000313" key="3">
    <source>
        <dbReference type="Proteomes" id="UP000184073"/>
    </source>
</evidence>
<accession>A0A1L9PPK4</accession>
<dbReference type="PANTHER" id="PTHR21357">
    <property type="entry name" value="FAM172 FAMILY PROTEIN HOMOLOG CG10038"/>
    <property type="match status" value="1"/>
</dbReference>
<dbReference type="STRING" id="1036611.A0A1L9PPK4"/>
<reference evidence="3" key="1">
    <citation type="journal article" date="2017" name="Genome Biol.">
        <title>Comparative genomics reveals high biological diversity and specific adaptations in the industrially and medically important fungal genus Aspergillus.</title>
        <authorList>
            <person name="de Vries R.P."/>
            <person name="Riley R."/>
            <person name="Wiebenga A."/>
            <person name="Aguilar-Osorio G."/>
            <person name="Amillis S."/>
            <person name="Uchima C.A."/>
            <person name="Anderluh G."/>
            <person name="Asadollahi M."/>
            <person name="Askin M."/>
            <person name="Barry K."/>
            <person name="Battaglia E."/>
            <person name="Bayram O."/>
            <person name="Benocci T."/>
            <person name="Braus-Stromeyer S.A."/>
            <person name="Caldana C."/>
            <person name="Canovas D."/>
            <person name="Cerqueira G.C."/>
            <person name="Chen F."/>
            <person name="Chen W."/>
            <person name="Choi C."/>
            <person name="Clum A."/>
            <person name="Dos Santos R.A."/>
            <person name="Damasio A.R."/>
            <person name="Diallinas G."/>
            <person name="Emri T."/>
            <person name="Fekete E."/>
            <person name="Flipphi M."/>
            <person name="Freyberg S."/>
            <person name="Gallo A."/>
            <person name="Gournas C."/>
            <person name="Habgood R."/>
            <person name="Hainaut M."/>
            <person name="Harispe M.L."/>
            <person name="Henrissat B."/>
            <person name="Hilden K.S."/>
            <person name="Hope R."/>
            <person name="Hossain A."/>
            <person name="Karabika E."/>
            <person name="Karaffa L."/>
            <person name="Karanyi Z."/>
            <person name="Krasevec N."/>
            <person name="Kuo A."/>
            <person name="Kusch H."/>
            <person name="LaButti K."/>
            <person name="Lagendijk E.L."/>
            <person name="Lapidus A."/>
            <person name="Levasseur A."/>
            <person name="Lindquist E."/>
            <person name="Lipzen A."/>
            <person name="Logrieco A.F."/>
            <person name="MacCabe A."/>
            <person name="Maekelae M.R."/>
            <person name="Malavazi I."/>
            <person name="Melin P."/>
            <person name="Meyer V."/>
            <person name="Mielnichuk N."/>
            <person name="Miskei M."/>
            <person name="Molnar A.P."/>
            <person name="Mule G."/>
            <person name="Ngan C.Y."/>
            <person name="Orejas M."/>
            <person name="Orosz E."/>
            <person name="Ouedraogo J.P."/>
            <person name="Overkamp K.M."/>
            <person name="Park H.-S."/>
            <person name="Perrone G."/>
            <person name="Piumi F."/>
            <person name="Punt P.J."/>
            <person name="Ram A.F."/>
            <person name="Ramon A."/>
            <person name="Rauscher S."/>
            <person name="Record E."/>
            <person name="Riano-Pachon D.M."/>
            <person name="Robert V."/>
            <person name="Roehrig J."/>
            <person name="Ruller R."/>
            <person name="Salamov A."/>
            <person name="Salih N.S."/>
            <person name="Samson R.A."/>
            <person name="Sandor E."/>
            <person name="Sanguinetti M."/>
            <person name="Schuetze T."/>
            <person name="Sepcic K."/>
            <person name="Shelest E."/>
            <person name="Sherlock G."/>
            <person name="Sophianopoulou V."/>
            <person name="Squina F.M."/>
            <person name="Sun H."/>
            <person name="Susca A."/>
            <person name="Todd R.B."/>
            <person name="Tsang A."/>
            <person name="Unkles S.E."/>
            <person name="van de Wiele N."/>
            <person name="van Rossen-Uffink D."/>
            <person name="Oliveira J.V."/>
            <person name="Vesth T.C."/>
            <person name="Visser J."/>
            <person name="Yu J.-H."/>
            <person name="Zhou M."/>
            <person name="Andersen M.R."/>
            <person name="Archer D.B."/>
            <person name="Baker S.E."/>
            <person name="Benoit I."/>
            <person name="Brakhage A.A."/>
            <person name="Braus G.H."/>
            <person name="Fischer R."/>
            <person name="Frisvad J.C."/>
            <person name="Goldman G.H."/>
            <person name="Houbraken J."/>
            <person name="Oakley B."/>
            <person name="Pocsi I."/>
            <person name="Scazzocchio C."/>
            <person name="Seiboth B."/>
            <person name="vanKuyk P.A."/>
            <person name="Wortman J."/>
            <person name="Dyer P.S."/>
            <person name="Grigoriev I.V."/>
        </authorList>
    </citation>
    <scope>NUCLEOTIDE SEQUENCE [LARGE SCALE GENOMIC DNA]</scope>
    <source>
        <strain evidence="3">CBS 583.65</strain>
    </source>
</reference>
<dbReference type="InterPro" id="IPR053858">
    <property type="entry name" value="Arb2_dom"/>
</dbReference>
<organism evidence="2 3">
    <name type="scientific">Aspergillus versicolor CBS 583.65</name>
    <dbReference type="NCBI Taxonomy" id="1036611"/>
    <lineage>
        <taxon>Eukaryota</taxon>
        <taxon>Fungi</taxon>
        <taxon>Dikarya</taxon>
        <taxon>Ascomycota</taxon>
        <taxon>Pezizomycotina</taxon>
        <taxon>Eurotiomycetes</taxon>
        <taxon>Eurotiomycetidae</taxon>
        <taxon>Eurotiales</taxon>
        <taxon>Aspergillaceae</taxon>
        <taxon>Aspergillus</taxon>
        <taxon>Aspergillus subgen. Nidulantes</taxon>
    </lineage>
</organism>
<dbReference type="AlphaFoldDB" id="A0A1L9PPK4"/>
<sequence>MFVFRREDLPADPEFSAELDKLGYFINDQDQIRKISDPTEEFQFKINKNERWNQVQREAMNGKYPLAYATTSPLRNECIRNIVLPRLRALGLVTLRLPLMSGPTKPHVPILVSNNLSTASRIILVFGEPAQDLGIWAYRTVGSENINAGSAVNFVKAILSPEERGHTSGPNEAAGKVPSSHKGEVAVVLANPGQLSWHCGLARAMTQVTRMAVSRASAVHPPLRETGRNRIPGHENWQEHVSSVFEGIFTARGQLVRSDAKIDVIGLAEGGCGAIRYLANNWPAWRQYISAICLSHPLHQKDTDLLVAGQEPHPESFAAFVSSRCRAYVLSPEPLGTPLPEEEKSGCNCYASGEELNTECIMTKAWPHMLDWLKRAYDDPDYCEAKLVLRRVGLGDGVDGDDGDLSHQIQELEV</sequence>
<protein>
    <recommendedName>
        <fullName evidence="1">Arb2 domain-containing protein</fullName>
    </recommendedName>
</protein>
<dbReference type="VEuPathDB" id="FungiDB:ASPVEDRAFT_151910"/>
<dbReference type="Proteomes" id="UP000184073">
    <property type="component" value="Unassembled WGS sequence"/>
</dbReference>
<feature type="domain" description="Arb2" evidence="1">
    <location>
        <begin position="15"/>
        <end position="335"/>
    </location>
</feature>